<reference evidence="5 6" key="1">
    <citation type="submission" date="2025-04" db="UniProtKB">
        <authorList>
            <consortium name="RefSeq"/>
        </authorList>
    </citation>
    <scope>IDENTIFICATION</scope>
</reference>
<evidence type="ECO:0000259" key="2">
    <source>
        <dbReference type="Pfam" id="PF14309"/>
    </source>
</evidence>
<feature type="domain" description="DUF3741" evidence="3">
    <location>
        <begin position="77"/>
        <end position="108"/>
    </location>
</feature>
<proteinExistence type="predicted"/>
<protein>
    <submittedName>
        <fullName evidence="5 6">Uncharacterized protein LOC120283938</fullName>
    </submittedName>
</protein>
<gene>
    <name evidence="5 6 7 8 9" type="primary">LOC120283938</name>
</gene>
<dbReference type="RefSeq" id="XP_039146688.1">
    <property type="nucleotide sequence ID" value="XM_039290754.1"/>
</dbReference>
<evidence type="ECO:0000313" key="6">
    <source>
        <dbReference type="RefSeq" id="XP_039146686.1"/>
    </source>
</evidence>
<dbReference type="PANTHER" id="PTHR21726">
    <property type="entry name" value="PHOSPHATIDYLINOSITOL N-ACETYLGLUCOSAMINYLTRANSFERASE SUBUNIT P DOWN SYNDROME CRITICAL REGION PROTEIN 5 -RELATED"/>
    <property type="match status" value="1"/>
</dbReference>
<dbReference type="GeneID" id="120283938"/>
<evidence type="ECO:0000259" key="3">
    <source>
        <dbReference type="Pfam" id="PF14383"/>
    </source>
</evidence>
<dbReference type="AlphaFoldDB" id="A0AB40D8I8"/>
<dbReference type="RefSeq" id="XP_039146689.1">
    <property type="nucleotide sequence ID" value="XM_039290755.1"/>
</dbReference>
<evidence type="ECO:0000313" key="4">
    <source>
        <dbReference type="Proteomes" id="UP001515500"/>
    </source>
</evidence>
<organism evidence="4 8">
    <name type="scientific">Dioscorea cayennensis subsp. rotundata</name>
    <name type="common">White Guinea yam</name>
    <name type="synonym">Dioscorea rotundata</name>
    <dbReference type="NCBI Taxonomy" id="55577"/>
    <lineage>
        <taxon>Eukaryota</taxon>
        <taxon>Viridiplantae</taxon>
        <taxon>Streptophyta</taxon>
        <taxon>Embryophyta</taxon>
        <taxon>Tracheophyta</taxon>
        <taxon>Spermatophyta</taxon>
        <taxon>Magnoliopsida</taxon>
        <taxon>Liliopsida</taxon>
        <taxon>Dioscoreales</taxon>
        <taxon>Dioscoreaceae</taxon>
        <taxon>Dioscorea</taxon>
    </lineage>
</organism>
<dbReference type="Pfam" id="PF14309">
    <property type="entry name" value="DUF4378"/>
    <property type="match status" value="1"/>
</dbReference>
<dbReference type="RefSeq" id="XP_039146685.1">
    <property type="nucleotide sequence ID" value="XM_039290751.1"/>
</dbReference>
<name>A0AB40D8I8_DIOCR</name>
<sequence>MGAEKGSKRSGGFFHLFDRNRKSRKKLFANENISPEGTKQVNRIHDNQQNTRLNLIDDEDIVRLSTVIGGSSYSSASSVTDDGVNGIRAPGLVARLMGLDPLPTSSVSESFFMPLFDKRQFQDKLCNKRSHVSYTDDEFGFANHRIDSNKKMPSSPIERFQREMMPTTSRLARSLPITQHKLLSPIKKPGFISAPSAAHIMKAAAKILEPKLQQTFGSSSTSLKVCESRESVITYQKASKIAESSSKRYMESTVARTLRGQPLSKSWNGSEWNANSSRPSLDLEKNNSDKTTGKGKSISLAIQAKVNVQKRENLGAYTRSIPAEENAESKMNQPFQKHKQTNKSSAIHTTGVLKQNNQKQNCPVSREKSAKKALISNQKRRKAVHTETSSGKNKTVNKLSVNQKNCLRKEVLDNKNLSQKKRLIGVSKQEKPAQANVLIDEQLRQKEDDEGNGPDVVSFTFTSPLIKDSKDWNAFHRDTLCETSPGLSVDALSVLLEQKLRELTSDIGSPPALQESMVASLDDVTSIDGQVTGTEESLTEVQGPLNLKLEHNHQQPSPLSVLEVEFSNETCNSPESWDESKMCSSSVQAQNVAGSNNSSRNPTAAEEEKELTDSASSREHTSKFDNFGLSLNPNLLKNLESEDGGQITDCETRQKLLSDCVNECLEVKYNKYFRAGYKNWAKGSSLIGKEMTEELYKEISGWKSMGECMVDELVDRDMSNHLGKWTDFEIEAFEEGIDIQRDILTSLIDELVHDLGSKR</sequence>
<dbReference type="Pfam" id="PF14383">
    <property type="entry name" value="VARLMGL"/>
    <property type="match status" value="1"/>
</dbReference>
<feature type="compositionally biased region" description="Basic and acidic residues" evidence="1">
    <location>
        <begin position="281"/>
        <end position="292"/>
    </location>
</feature>
<dbReference type="InterPro" id="IPR032795">
    <property type="entry name" value="DUF3741-assoc"/>
</dbReference>
<dbReference type="RefSeq" id="XP_039146686.1">
    <property type="nucleotide sequence ID" value="XM_039290752.1"/>
</dbReference>
<feature type="region of interest" description="Disordered" evidence="1">
    <location>
        <begin position="260"/>
        <end position="296"/>
    </location>
</feature>
<dbReference type="RefSeq" id="XP_039146687.1">
    <property type="nucleotide sequence ID" value="XM_039290753.1"/>
</dbReference>
<accession>A0AB40D8I8</accession>
<evidence type="ECO:0000313" key="9">
    <source>
        <dbReference type="RefSeq" id="XP_039146689.1"/>
    </source>
</evidence>
<evidence type="ECO:0000313" key="8">
    <source>
        <dbReference type="RefSeq" id="XP_039146688.1"/>
    </source>
</evidence>
<keyword evidence="4" id="KW-1185">Reference proteome</keyword>
<evidence type="ECO:0000313" key="5">
    <source>
        <dbReference type="RefSeq" id="XP_039146685.1"/>
    </source>
</evidence>
<dbReference type="InterPro" id="IPR025486">
    <property type="entry name" value="DUF4378"/>
</dbReference>
<evidence type="ECO:0000256" key="1">
    <source>
        <dbReference type="SAM" id="MobiDB-lite"/>
    </source>
</evidence>
<feature type="region of interest" description="Disordered" evidence="1">
    <location>
        <begin position="571"/>
        <end position="626"/>
    </location>
</feature>
<feature type="domain" description="DUF4378" evidence="2">
    <location>
        <begin position="617"/>
        <end position="750"/>
    </location>
</feature>
<feature type="compositionally biased region" description="Polar residues" evidence="1">
    <location>
        <begin position="582"/>
        <end position="602"/>
    </location>
</feature>
<feature type="compositionally biased region" description="Polar residues" evidence="1">
    <location>
        <begin position="263"/>
        <end position="279"/>
    </location>
</feature>
<dbReference type="PANTHER" id="PTHR21726:SF29">
    <property type="entry name" value="EXPRESSED PROTEIN"/>
    <property type="match status" value="1"/>
</dbReference>
<dbReference type="Proteomes" id="UP001515500">
    <property type="component" value="Chromosome 19"/>
</dbReference>
<evidence type="ECO:0000313" key="7">
    <source>
        <dbReference type="RefSeq" id="XP_039146687.1"/>
    </source>
</evidence>